<accession>A0A2A4G4A5</accession>
<feature type="signal peptide" evidence="1">
    <location>
        <begin position="1"/>
        <end position="23"/>
    </location>
</feature>
<feature type="domain" description="LPS-assembly protein LptD central" evidence="2">
    <location>
        <begin position="230"/>
        <end position="696"/>
    </location>
</feature>
<keyword evidence="4" id="KW-1185">Reference proteome</keyword>
<feature type="chain" id="PRO_5013037092" evidence="1">
    <location>
        <begin position="24"/>
        <end position="899"/>
    </location>
</feature>
<name>A0A2A4G4A5_9FLAO</name>
<keyword evidence="1" id="KW-0732">Signal</keyword>
<comment type="caution">
    <text evidence="3">The sequence shown here is derived from an EMBL/GenBank/DDBJ whole genome shotgun (WGS) entry which is preliminary data.</text>
</comment>
<dbReference type="InterPro" id="IPR050218">
    <property type="entry name" value="LptD"/>
</dbReference>
<dbReference type="GO" id="GO:1990351">
    <property type="term" value="C:transporter complex"/>
    <property type="evidence" value="ECO:0007669"/>
    <property type="project" value="TreeGrafter"/>
</dbReference>
<dbReference type="PANTHER" id="PTHR30189">
    <property type="entry name" value="LPS-ASSEMBLY PROTEIN"/>
    <property type="match status" value="1"/>
</dbReference>
<sequence>MQSNKHFLLFAILVLLGIYSLQAQEDQVQPLPIKALKDTIIVPGLPDDLGKEFQTEIDSVSTDTIAPKRNSLLSKIEYKAKDSIKLSQKEQKIYLYNEAEVYYEDTELKAGIIVLDYITNEVYAGRLKDSLGVYTQHPHFKQGTNEVTPDSIRFNFDTEKALIWNSRSSQEAGLGSFGSDAMNVFAKVTKKENDSVYFLYEGKLTTSKDTADPDYYIRIRKAKFVPKKKIIAGFSNMYIADVPTPIALPFAYFPMTTGRTAGLIFPTFGNDPNRGYFLQNGGYYLPIDDYADLRMTGDFYTNGSYGFRMQSAYRVRYKFNGTVRFNYENLVTSQKGFSDYGRNTIFNIQVSHAQDPKSNPNSRFSASVNLGSSNYYTNSLKQQNIPNTQNNTLSSSVSYNKTIPTFPMINFGITATHSQNTRTGNIDMTLPTFTGSVERIFPFAKRDGIKKGAIQNINMQYNVRAENRISTVDSLIFKPQMFKEAKIGARHTIPLNTNFKIAKYFSVSMGGTYEDVWTAKTFNQRYDEAINGVVRDTVSGFDRYNRYNLSTSIGTTVYGTFNRGEHRKVQAFRHVMRPSISYSWAPSFDQFYDTYERDDELVDYSRFEGTLYGAPSLNKSSAISFSLQNTLEAKVRDRDSTATEAKKISILKSLNFSTGYNFQADEFKLQPVSVSGGTSILDNKMSINFSGSLDPYALDNAGNRVDEWNINNGGSLFRLTRASMNISYSITSDIFSKEKQDEQNKEARDYVAQSGGRDDDLFGKAENFSERQYKDDKGGDVDNPVYGTKMPWDLRFAYAATYSNARRQNEISNNSLMFSGNIQLSPRWSVGVSSGYDFVNKGFTLTQFRFARDLKSFRMDFSWTPFGTYERWYFFLGIKSSILQDIKWESRSQPPVSIQ</sequence>
<evidence type="ECO:0000313" key="3">
    <source>
        <dbReference type="EMBL" id="PCE62582.1"/>
    </source>
</evidence>
<dbReference type="AlphaFoldDB" id="A0A2A4G4A5"/>
<dbReference type="Pfam" id="PF19838">
    <property type="entry name" value="LptD_2"/>
    <property type="match status" value="1"/>
</dbReference>
<reference evidence="3 4" key="1">
    <citation type="submission" date="2017-04" db="EMBL/GenBank/DDBJ databases">
        <title>A new member of the family Flavobacteriaceae isolated from ascidians.</title>
        <authorList>
            <person name="Chen L."/>
        </authorList>
    </citation>
    <scope>NUCLEOTIDE SEQUENCE [LARGE SCALE GENOMIC DNA]</scope>
    <source>
        <strain evidence="3 4">HQA918</strain>
    </source>
</reference>
<dbReference type="InterPro" id="IPR045659">
    <property type="entry name" value="LptD_2"/>
</dbReference>
<gene>
    <name evidence="3" type="ORF">B7P33_18280</name>
</gene>
<evidence type="ECO:0000256" key="1">
    <source>
        <dbReference type="SAM" id="SignalP"/>
    </source>
</evidence>
<dbReference type="Proteomes" id="UP000219559">
    <property type="component" value="Unassembled WGS sequence"/>
</dbReference>
<dbReference type="EMBL" id="NBWU01000008">
    <property type="protein sequence ID" value="PCE62582.1"/>
    <property type="molecule type" value="Genomic_DNA"/>
</dbReference>
<proteinExistence type="predicted"/>
<dbReference type="PANTHER" id="PTHR30189:SF1">
    <property type="entry name" value="LPS-ASSEMBLY PROTEIN LPTD"/>
    <property type="match status" value="1"/>
</dbReference>
<organism evidence="3 4">
    <name type="scientific">Sediminicola luteus</name>
    <dbReference type="NCBI Taxonomy" id="319238"/>
    <lineage>
        <taxon>Bacteria</taxon>
        <taxon>Pseudomonadati</taxon>
        <taxon>Bacteroidota</taxon>
        <taxon>Flavobacteriia</taxon>
        <taxon>Flavobacteriales</taxon>
        <taxon>Flavobacteriaceae</taxon>
        <taxon>Sediminicola</taxon>
    </lineage>
</organism>
<protein>
    <submittedName>
        <fullName evidence="3">Organic solvent tolerance protein OstA</fullName>
    </submittedName>
</protein>
<dbReference type="OrthoDB" id="9802320at2"/>
<evidence type="ECO:0000313" key="4">
    <source>
        <dbReference type="Proteomes" id="UP000219559"/>
    </source>
</evidence>
<dbReference type="GO" id="GO:0009279">
    <property type="term" value="C:cell outer membrane"/>
    <property type="evidence" value="ECO:0007669"/>
    <property type="project" value="TreeGrafter"/>
</dbReference>
<evidence type="ECO:0000259" key="2">
    <source>
        <dbReference type="Pfam" id="PF19838"/>
    </source>
</evidence>